<evidence type="ECO:0000313" key="2">
    <source>
        <dbReference type="Proteomes" id="UP000197174"/>
    </source>
</evidence>
<organism evidence="1 2">
    <name type="scientific">Micromonospora wenchangensis</name>
    <dbReference type="NCBI Taxonomy" id="1185415"/>
    <lineage>
        <taxon>Bacteria</taxon>
        <taxon>Bacillati</taxon>
        <taxon>Actinomycetota</taxon>
        <taxon>Actinomycetes</taxon>
        <taxon>Micromonosporales</taxon>
        <taxon>Micromonosporaceae</taxon>
        <taxon>Micromonospora</taxon>
    </lineage>
</organism>
<protein>
    <submittedName>
        <fullName evidence="1">Short-chain dehydrogenase</fullName>
    </submittedName>
</protein>
<dbReference type="RefSeq" id="WP_088643399.1">
    <property type="nucleotide sequence ID" value="NZ_MZMV01000011.1"/>
</dbReference>
<sequence length="226" mass="23725">MPTIAIVGAGSGLGQSIAKTFGSNGFSVALVSRTQSKLDALAAELGQAGIDAAGFAADVMDRPSLVDASARIKQRFGTVDVLEYSPAPHTPVPGITMASPLDVTVENIQPQLDYYLYGGITAAQQVLPDMLERGSGTLLFTTGAASLNPTQAAPEFANIAIAGAALRSWVLKLHQVTDGTGVYAAHVPLSVWIGTGGPETQPDTIAQHYWDLYTKRDGAEHHYNTF</sequence>
<dbReference type="AlphaFoldDB" id="A0A246RPR1"/>
<dbReference type="PANTHER" id="PTHR43431">
    <property type="entry name" value="OXIDOREDUCTASE, SHORT CHAIN DEHYDROGENASE/REDUCTASE FAMILY (AFU_ORTHOLOGUE AFUA_5G14000)"/>
    <property type="match status" value="1"/>
</dbReference>
<dbReference type="Proteomes" id="UP000197174">
    <property type="component" value="Unassembled WGS sequence"/>
</dbReference>
<gene>
    <name evidence="1" type="ORF">B5D80_09375</name>
</gene>
<accession>A0A246RPR1</accession>
<dbReference type="InterPro" id="IPR036291">
    <property type="entry name" value="NAD(P)-bd_dom_sf"/>
</dbReference>
<dbReference type="EMBL" id="MZMV01000011">
    <property type="protein sequence ID" value="OWV09587.1"/>
    <property type="molecule type" value="Genomic_DNA"/>
</dbReference>
<keyword evidence="2" id="KW-1185">Reference proteome</keyword>
<dbReference type="InterPro" id="IPR002347">
    <property type="entry name" value="SDR_fam"/>
</dbReference>
<proteinExistence type="predicted"/>
<dbReference type="Gene3D" id="3.40.50.720">
    <property type="entry name" value="NAD(P)-binding Rossmann-like Domain"/>
    <property type="match status" value="1"/>
</dbReference>
<reference evidence="1 2" key="1">
    <citation type="submission" date="2017-03" db="EMBL/GenBank/DDBJ databases">
        <title>Whole genome sequence of Micromonospora wenchangensis, isolated from mangrove soil.</title>
        <authorList>
            <person name="Yang H."/>
        </authorList>
    </citation>
    <scope>NUCLEOTIDE SEQUENCE [LARGE SCALE GENOMIC DNA]</scope>
    <source>
        <strain evidence="1 2">CCTCC AA 2012002</strain>
    </source>
</reference>
<dbReference type="SUPFAM" id="SSF51735">
    <property type="entry name" value="NAD(P)-binding Rossmann-fold domains"/>
    <property type="match status" value="1"/>
</dbReference>
<dbReference type="OrthoDB" id="9799818at2"/>
<evidence type="ECO:0000313" key="1">
    <source>
        <dbReference type="EMBL" id="OWV09587.1"/>
    </source>
</evidence>
<comment type="caution">
    <text evidence="1">The sequence shown here is derived from an EMBL/GenBank/DDBJ whole genome shotgun (WGS) entry which is preliminary data.</text>
</comment>
<dbReference type="PANTHER" id="PTHR43431:SF7">
    <property type="entry name" value="OXIDOREDUCTASE, SHORT CHAIN DEHYDROGENASE_REDUCTASE FAMILY (AFU_ORTHOLOGUE AFUA_5G14000)"/>
    <property type="match status" value="1"/>
</dbReference>
<name>A0A246RPR1_9ACTN</name>
<dbReference type="Pfam" id="PF00106">
    <property type="entry name" value="adh_short"/>
    <property type="match status" value="1"/>
</dbReference>